<dbReference type="KEGG" id="bman:114251277"/>
<dbReference type="PANTHER" id="PTHR47577:SF2">
    <property type="entry name" value="THAP DOMAIN CONTAINING 9"/>
    <property type="match status" value="1"/>
</dbReference>
<dbReference type="Pfam" id="PF21787">
    <property type="entry name" value="TNP-like_RNaseH_N"/>
    <property type="match status" value="1"/>
</dbReference>
<dbReference type="InterPro" id="IPR048367">
    <property type="entry name" value="TNP-like_RNaseH_C"/>
</dbReference>
<evidence type="ECO:0000313" key="5">
    <source>
        <dbReference type="RefSeq" id="XP_028041289.1"/>
    </source>
</evidence>
<sequence>MPSIRTLQTVLENMKMDTGIDSMSMHQLKKKAESLSDKDKTCVILFDEIALKKRLIYNVATDKIDGYEDLGDDKRSEKIADHASVIMLQGVHKSMKQPIAHYFVKGTIATDKLAIIIKDTIRAVTEAGYEVIATVCDQGPTNMGSLNLLKTWGNSAEPHYFFLDGKKVFIIYDVPHLFKSIRNNFMQGGELVMDNKKGKWAHLIKLEERNRISLHFKKNTKLHVNPRFRAKMRVKLAAQILSNTVAAILKLQADSVENQGERPEILQTAHIVEELDQLFDCTNGPASKSDIKRNIRQNVSKNSFHHRRWIEFKSKIKTLHFLKSDSQLRLRNIRCVNGITLSSLQDIWHYLHLVKKFKYMNLRQFNQDALENLFGQIRQHCLTNRNPTCHHFTCALKSTILTRLSAPLSRGSNCQRDNNEIIIDFQEIVFPNKKYQPVKQTESAASEDYDIKIDDFQDVPVLHLADNIEQQNYLADIEEKFKKFEKQPTVYVSGYLASVLLKGVDCLKCIVAMKVSYPQPNTIYNYIALREWWTDKSSLTYPSLQLCQAIDDATSIFDEKVKSNIFAKNICSYSKIEILANIDLSWICEEHKNVMIEKLLQRVSLLLIRNHCNLINQLFALSEEASADAIKKAQQQGVAK</sequence>
<dbReference type="RefSeq" id="XP_028041289.1">
    <property type="nucleotide sequence ID" value="XM_028185488.1"/>
</dbReference>
<dbReference type="Pfam" id="PF21789">
    <property type="entry name" value="TNP-like_RNaseH_C"/>
    <property type="match status" value="1"/>
</dbReference>
<name>A0A6J2KMC3_BOMMA</name>
<protein>
    <submittedName>
        <fullName evidence="5">Uncharacterized protein LOC114251277</fullName>
    </submittedName>
</protein>
<dbReference type="GeneID" id="114251277"/>
<feature type="domain" description="Transposable element P transposase-like RNase H" evidence="1">
    <location>
        <begin position="17"/>
        <end position="149"/>
    </location>
</feature>
<organism evidence="4 5">
    <name type="scientific">Bombyx mandarina</name>
    <name type="common">Wild silk moth</name>
    <name type="synonym">Wild silkworm</name>
    <dbReference type="NCBI Taxonomy" id="7092"/>
    <lineage>
        <taxon>Eukaryota</taxon>
        <taxon>Metazoa</taxon>
        <taxon>Ecdysozoa</taxon>
        <taxon>Arthropoda</taxon>
        <taxon>Hexapoda</taxon>
        <taxon>Insecta</taxon>
        <taxon>Pterygota</taxon>
        <taxon>Neoptera</taxon>
        <taxon>Endopterygota</taxon>
        <taxon>Lepidoptera</taxon>
        <taxon>Glossata</taxon>
        <taxon>Ditrysia</taxon>
        <taxon>Bombycoidea</taxon>
        <taxon>Bombycidae</taxon>
        <taxon>Bombycinae</taxon>
        <taxon>Bombyx</taxon>
    </lineage>
</organism>
<reference evidence="5" key="1">
    <citation type="submission" date="2025-08" db="UniProtKB">
        <authorList>
            <consortium name="RefSeq"/>
        </authorList>
    </citation>
    <scope>IDENTIFICATION</scope>
    <source>
        <tissue evidence="5">Silk gland</tissue>
    </source>
</reference>
<dbReference type="Pfam" id="PF21788">
    <property type="entry name" value="TNP-like_GBD"/>
    <property type="match status" value="1"/>
</dbReference>
<evidence type="ECO:0000259" key="3">
    <source>
        <dbReference type="Pfam" id="PF21789"/>
    </source>
</evidence>
<gene>
    <name evidence="5" type="primary">LOC114251277</name>
</gene>
<dbReference type="OrthoDB" id="7474070at2759"/>
<evidence type="ECO:0000259" key="2">
    <source>
        <dbReference type="Pfam" id="PF21788"/>
    </source>
</evidence>
<dbReference type="InterPro" id="IPR048365">
    <property type="entry name" value="TNP-like_RNaseH_N"/>
</dbReference>
<dbReference type="Proteomes" id="UP000504629">
    <property type="component" value="Unplaced"/>
</dbReference>
<evidence type="ECO:0000313" key="4">
    <source>
        <dbReference type="Proteomes" id="UP000504629"/>
    </source>
</evidence>
<keyword evidence="4" id="KW-1185">Reference proteome</keyword>
<feature type="domain" description="Transposable element P transposase-like GTP-binding insertion" evidence="2">
    <location>
        <begin position="176"/>
        <end position="284"/>
    </location>
</feature>
<dbReference type="PANTHER" id="PTHR47577">
    <property type="entry name" value="THAP DOMAIN-CONTAINING PROTEIN 6"/>
    <property type="match status" value="1"/>
</dbReference>
<dbReference type="InterPro" id="IPR048366">
    <property type="entry name" value="TNP-like_GBD"/>
</dbReference>
<feature type="domain" description="Transposable element P transposase-like RNase H C-terminal" evidence="3">
    <location>
        <begin position="365"/>
        <end position="393"/>
    </location>
</feature>
<proteinExistence type="predicted"/>
<dbReference type="AlphaFoldDB" id="A0A6J2KMC3"/>
<accession>A0A6J2KMC3</accession>
<evidence type="ECO:0000259" key="1">
    <source>
        <dbReference type="Pfam" id="PF21787"/>
    </source>
</evidence>